<organism evidence="1 2">
    <name type="scientific">Tepidibacter hydrothermalis</name>
    <dbReference type="NCBI Taxonomy" id="3036126"/>
    <lineage>
        <taxon>Bacteria</taxon>
        <taxon>Bacillati</taxon>
        <taxon>Bacillota</taxon>
        <taxon>Clostridia</taxon>
        <taxon>Peptostreptococcales</taxon>
        <taxon>Peptostreptococcaceae</taxon>
        <taxon>Tepidibacter</taxon>
    </lineage>
</organism>
<dbReference type="EMBL" id="CP120734">
    <property type="protein sequence ID" value="WFD12448.1"/>
    <property type="molecule type" value="Genomic_DNA"/>
</dbReference>
<accession>A0ABY8ELW9</accession>
<proteinExistence type="predicted"/>
<dbReference type="InterPro" id="IPR018755">
    <property type="entry name" value="Phage_Mu_Gp48"/>
</dbReference>
<protein>
    <recommendedName>
        <fullName evidence="3">DUF2313 domain-containing protein</fullName>
    </recommendedName>
</protein>
<evidence type="ECO:0000313" key="2">
    <source>
        <dbReference type="Proteomes" id="UP001222800"/>
    </source>
</evidence>
<evidence type="ECO:0008006" key="3">
    <source>
        <dbReference type="Google" id="ProtNLM"/>
    </source>
</evidence>
<dbReference type="RefSeq" id="WP_277734851.1">
    <property type="nucleotide sequence ID" value="NZ_CP120734.1"/>
</dbReference>
<keyword evidence="1" id="KW-0614">Plasmid</keyword>
<dbReference type="Proteomes" id="UP001222800">
    <property type="component" value="Plasmid unnamed1"/>
</dbReference>
<keyword evidence="2" id="KW-1185">Reference proteome</keyword>
<sequence length="187" mass="21252">MSQYDYKQIIESQLPEGIYKGNSIETNAVGNTLNKIQADLDMTEKEVNPLAMANTNLTRWESFFKLPSNIQDDVQIRRARVISEFIQYMSDENVIRKDEMEAITALYADSSEVIEHFSQFLFDVILKVTGENTIPISIKEVCSVIQRIKPSWTSYTLGIDFKIKDSNLNIGVLSISGEEITLYPKGV</sequence>
<dbReference type="Pfam" id="PF10076">
    <property type="entry name" value="Phage_Mu_Gp48"/>
    <property type="match status" value="1"/>
</dbReference>
<reference evidence="1 2" key="1">
    <citation type="submission" date="2023-03" db="EMBL/GenBank/DDBJ databases">
        <title>Complete genome sequence of Tepidibacter sp. SWIR-1, isolated from a deep-sea hydrothermal vent.</title>
        <authorList>
            <person name="Li X."/>
        </authorList>
    </citation>
    <scope>NUCLEOTIDE SEQUENCE [LARGE SCALE GENOMIC DNA]</scope>
    <source>
        <strain evidence="1 2">SWIR-1</strain>
        <plasmid evidence="1 2">unnamed1</plasmid>
    </source>
</reference>
<name>A0ABY8ELW9_9FIRM</name>
<gene>
    <name evidence="1" type="ORF">P4S50_19915</name>
</gene>
<geneLocation type="plasmid" evidence="1 2">
    <name>unnamed1</name>
</geneLocation>
<evidence type="ECO:0000313" key="1">
    <source>
        <dbReference type="EMBL" id="WFD12448.1"/>
    </source>
</evidence>